<dbReference type="GO" id="GO:0008999">
    <property type="term" value="F:protein-N-terminal-alanine acetyltransferase activity"/>
    <property type="evidence" value="ECO:0007669"/>
    <property type="project" value="TreeGrafter"/>
</dbReference>
<keyword evidence="2" id="KW-0808">Transferase</keyword>
<keyword evidence="3" id="KW-1185">Reference proteome</keyword>
<reference evidence="2 3" key="1">
    <citation type="submission" date="2020-02" db="EMBL/GenBank/DDBJ databases">
        <title>Albibacoteraceae fam. nov., the first described family within the subdivision 4 Verrucomicrobia.</title>
        <authorList>
            <person name="Xi F."/>
        </authorList>
    </citation>
    <scope>NUCLEOTIDE SEQUENCE [LARGE SCALE GENOMIC DNA]</scope>
    <source>
        <strain evidence="2 3">CK1056</strain>
    </source>
</reference>
<dbReference type="GO" id="GO:0005737">
    <property type="term" value="C:cytoplasm"/>
    <property type="evidence" value="ECO:0007669"/>
    <property type="project" value="TreeGrafter"/>
</dbReference>
<dbReference type="InterPro" id="IPR000182">
    <property type="entry name" value="GNAT_dom"/>
</dbReference>
<protein>
    <submittedName>
        <fullName evidence="2">GNAT family N-acetyltransferase</fullName>
    </submittedName>
</protein>
<dbReference type="Proteomes" id="UP000478417">
    <property type="component" value="Unassembled WGS sequence"/>
</dbReference>
<dbReference type="InterPro" id="IPR051908">
    <property type="entry name" value="Ribosomal_N-acetyltransferase"/>
</dbReference>
<dbReference type="SUPFAM" id="SSF55729">
    <property type="entry name" value="Acyl-CoA N-acyltransferases (Nat)"/>
    <property type="match status" value="1"/>
</dbReference>
<dbReference type="PANTHER" id="PTHR43441">
    <property type="entry name" value="RIBOSOMAL-PROTEIN-SERINE ACETYLTRANSFERASE"/>
    <property type="match status" value="1"/>
</dbReference>
<dbReference type="InterPro" id="IPR016181">
    <property type="entry name" value="Acyl_CoA_acyltransferase"/>
</dbReference>
<feature type="domain" description="N-acetyltransferase" evidence="1">
    <location>
        <begin position="25"/>
        <end position="178"/>
    </location>
</feature>
<name>A0A6B2LZ88_9BACT</name>
<proteinExistence type="predicted"/>
<accession>A0A6B2LZ88</accession>
<dbReference type="PANTHER" id="PTHR43441:SF12">
    <property type="entry name" value="RIBOSOMAL N-ACETYLTRANSFERASE YDAF-RELATED"/>
    <property type="match status" value="1"/>
</dbReference>
<sequence length="185" mass="20816">MDPIISISHDLVLKVLRPCEAGVLFSLVQKNRAHLREWLPWVDSTRSPVDTRKFLEMSYGGFLHGAGFNFGIRHHGGLVGLVGFHGFDMANRITSLGYWLSEDACGKGIMREAVAGCVQYAFSDRGMNRVYVRCATNNFRSKRIPESLGFTHEGTQREAEWLYDHFVDLDVYSVLAAEWDGSIAT</sequence>
<evidence type="ECO:0000259" key="1">
    <source>
        <dbReference type="PROSITE" id="PS51186"/>
    </source>
</evidence>
<dbReference type="Gene3D" id="3.40.630.30">
    <property type="match status" value="1"/>
</dbReference>
<dbReference type="AlphaFoldDB" id="A0A6B2LZ88"/>
<evidence type="ECO:0000313" key="2">
    <source>
        <dbReference type="EMBL" id="NDV62031.1"/>
    </source>
</evidence>
<comment type="caution">
    <text evidence="2">The sequence shown here is derived from an EMBL/GenBank/DDBJ whole genome shotgun (WGS) entry which is preliminary data.</text>
</comment>
<dbReference type="Pfam" id="PF13302">
    <property type="entry name" value="Acetyltransf_3"/>
    <property type="match status" value="1"/>
</dbReference>
<organism evidence="2 3">
    <name type="scientific">Oceanipulchritudo coccoides</name>
    <dbReference type="NCBI Taxonomy" id="2706888"/>
    <lineage>
        <taxon>Bacteria</taxon>
        <taxon>Pseudomonadati</taxon>
        <taxon>Verrucomicrobiota</taxon>
        <taxon>Opitutia</taxon>
        <taxon>Puniceicoccales</taxon>
        <taxon>Oceanipulchritudinaceae</taxon>
        <taxon>Oceanipulchritudo</taxon>
    </lineage>
</organism>
<dbReference type="PROSITE" id="PS51186">
    <property type="entry name" value="GNAT"/>
    <property type="match status" value="1"/>
</dbReference>
<evidence type="ECO:0000313" key="3">
    <source>
        <dbReference type="Proteomes" id="UP000478417"/>
    </source>
</evidence>
<dbReference type="GO" id="GO:1990189">
    <property type="term" value="F:protein N-terminal-serine acetyltransferase activity"/>
    <property type="evidence" value="ECO:0007669"/>
    <property type="project" value="TreeGrafter"/>
</dbReference>
<gene>
    <name evidence="2" type="ORF">G0Q06_06195</name>
</gene>
<dbReference type="EMBL" id="JAAGNX010000002">
    <property type="protein sequence ID" value="NDV62031.1"/>
    <property type="molecule type" value="Genomic_DNA"/>
</dbReference>
<dbReference type="RefSeq" id="WP_163963571.1">
    <property type="nucleotide sequence ID" value="NZ_JAAGNX010000002.1"/>
</dbReference>